<keyword evidence="5 6" id="KW-0472">Membrane</keyword>
<dbReference type="Pfam" id="PF11700">
    <property type="entry name" value="ATG22"/>
    <property type="match status" value="1"/>
</dbReference>
<keyword evidence="9" id="KW-1185">Reference proteome</keyword>
<gene>
    <name evidence="8" type="ORF">HOP40_25125</name>
</gene>
<dbReference type="GO" id="GO:0022857">
    <property type="term" value="F:transmembrane transporter activity"/>
    <property type="evidence" value="ECO:0007669"/>
    <property type="project" value="InterPro"/>
</dbReference>
<dbReference type="Gene3D" id="1.20.1250.20">
    <property type="entry name" value="MFS general substrate transporter like domains"/>
    <property type="match status" value="1"/>
</dbReference>
<feature type="transmembrane region" description="Helical" evidence="6">
    <location>
        <begin position="175"/>
        <end position="193"/>
    </location>
</feature>
<dbReference type="PROSITE" id="PS50850">
    <property type="entry name" value="MFS"/>
    <property type="match status" value="1"/>
</dbReference>
<name>A0A6M6JQU8_9PSEU</name>
<feature type="domain" description="Major facilitator superfamily (MFS) profile" evidence="7">
    <location>
        <begin position="25"/>
        <end position="451"/>
    </location>
</feature>
<dbReference type="RefSeq" id="WP_172162654.1">
    <property type="nucleotide sequence ID" value="NZ_CP053564.1"/>
</dbReference>
<evidence type="ECO:0000256" key="5">
    <source>
        <dbReference type="ARBA" id="ARBA00023136"/>
    </source>
</evidence>
<dbReference type="InterPro" id="IPR020846">
    <property type="entry name" value="MFS_dom"/>
</dbReference>
<feature type="transmembrane region" description="Helical" evidence="6">
    <location>
        <begin position="356"/>
        <end position="378"/>
    </location>
</feature>
<dbReference type="Proteomes" id="UP000505377">
    <property type="component" value="Chromosome"/>
</dbReference>
<feature type="transmembrane region" description="Helical" evidence="6">
    <location>
        <begin position="205"/>
        <end position="225"/>
    </location>
</feature>
<evidence type="ECO:0000313" key="8">
    <source>
        <dbReference type="EMBL" id="QJY48661.1"/>
    </source>
</evidence>
<dbReference type="PANTHER" id="PTHR23519:SF1">
    <property type="entry name" value="AUTOPHAGY-RELATED PROTEIN 22"/>
    <property type="match status" value="1"/>
</dbReference>
<proteinExistence type="predicted"/>
<organism evidence="8 9">
    <name type="scientific">Pseudonocardia broussonetiae</name>
    <dbReference type="NCBI Taxonomy" id="2736640"/>
    <lineage>
        <taxon>Bacteria</taxon>
        <taxon>Bacillati</taxon>
        <taxon>Actinomycetota</taxon>
        <taxon>Actinomycetes</taxon>
        <taxon>Pseudonocardiales</taxon>
        <taxon>Pseudonocardiaceae</taxon>
        <taxon>Pseudonocardia</taxon>
    </lineage>
</organism>
<reference evidence="8 9" key="1">
    <citation type="submission" date="2020-05" db="EMBL/GenBank/DDBJ databases">
        <authorList>
            <person name="Mo P."/>
        </authorList>
    </citation>
    <scope>NUCLEOTIDE SEQUENCE [LARGE SCALE GENOMIC DNA]</scope>
    <source>
        <strain evidence="8 9">Gen01</strain>
    </source>
</reference>
<feature type="transmembrane region" description="Helical" evidence="6">
    <location>
        <begin position="265"/>
        <end position="288"/>
    </location>
</feature>
<feature type="transmembrane region" description="Helical" evidence="6">
    <location>
        <begin position="21"/>
        <end position="39"/>
    </location>
</feature>
<dbReference type="AlphaFoldDB" id="A0A6M6JQU8"/>
<feature type="transmembrane region" description="Helical" evidence="6">
    <location>
        <begin position="331"/>
        <end position="350"/>
    </location>
</feature>
<keyword evidence="2" id="KW-0813">Transport</keyword>
<feature type="transmembrane region" description="Helical" evidence="6">
    <location>
        <begin position="134"/>
        <end position="154"/>
    </location>
</feature>
<dbReference type="InterPro" id="IPR036259">
    <property type="entry name" value="MFS_trans_sf"/>
</dbReference>
<feature type="transmembrane region" description="Helical" evidence="6">
    <location>
        <begin position="390"/>
        <end position="413"/>
    </location>
</feature>
<dbReference type="GO" id="GO:0005886">
    <property type="term" value="C:plasma membrane"/>
    <property type="evidence" value="ECO:0007669"/>
    <property type="project" value="UniProtKB-SubCell"/>
</dbReference>
<feature type="transmembrane region" description="Helical" evidence="6">
    <location>
        <begin position="109"/>
        <end position="128"/>
    </location>
</feature>
<dbReference type="SUPFAM" id="SSF103473">
    <property type="entry name" value="MFS general substrate transporter"/>
    <property type="match status" value="1"/>
</dbReference>
<keyword evidence="3 6" id="KW-0812">Transmembrane</keyword>
<sequence>MSAPVSAEEERERRGWVFYDWANQVFQTSVITVFLSLYLTGVAEADARARGRSCTGDSALVDCDVSLLGFDVAAGSVFGYLISLATVLQVLVLPITGAIADRTQDKRRMLGASAFLGSVATAALALVAGTDWQLGFVLFLVANTAYGVSIVVYYSYLPELAGPDGRDALSARGWAFGYLGGGLALVLHLAIYLGRDLVGLSESDAVRICFLTAGLWWAAFTLVPLRRLRRHQPPQGTERGAAVLTAGFRQLAATLRHARSVPLTLAFLGSYLVFADGISTVAQIAGLYGERELLLPREVLIVTILIVQFVAFAGAVVHGRLAARFGAKRTILGSLVAWTAVVTGAYFVAAGQQLQFYAVALGIGLVLGGTLALTRSLFSQMVPPGREAEYFALYEVGEKGTSWLGPLVFAAVADATGSFRPAIVSLIAFFVVGGAALAAVPVGRAIRAAGNEEPAVL</sequence>
<evidence type="ECO:0000256" key="4">
    <source>
        <dbReference type="ARBA" id="ARBA00022989"/>
    </source>
</evidence>
<accession>A0A6M6JQU8</accession>
<evidence type="ECO:0000256" key="1">
    <source>
        <dbReference type="ARBA" id="ARBA00004651"/>
    </source>
</evidence>
<dbReference type="InterPro" id="IPR024671">
    <property type="entry name" value="Atg22-like"/>
</dbReference>
<comment type="subcellular location">
    <subcellularLocation>
        <location evidence="1">Cell membrane</location>
        <topology evidence="1">Multi-pass membrane protein</topology>
    </subcellularLocation>
</comment>
<evidence type="ECO:0000256" key="3">
    <source>
        <dbReference type="ARBA" id="ARBA00022692"/>
    </source>
</evidence>
<feature type="transmembrane region" description="Helical" evidence="6">
    <location>
        <begin position="77"/>
        <end position="97"/>
    </location>
</feature>
<dbReference type="EMBL" id="CP053564">
    <property type="protein sequence ID" value="QJY48661.1"/>
    <property type="molecule type" value="Genomic_DNA"/>
</dbReference>
<keyword evidence="4 6" id="KW-1133">Transmembrane helix</keyword>
<dbReference type="InterPro" id="IPR050495">
    <property type="entry name" value="ATG22/LtaA_families"/>
</dbReference>
<evidence type="ECO:0000256" key="2">
    <source>
        <dbReference type="ARBA" id="ARBA00022448"/>
    </source>
</evidence>
<feature type="transmembrane region" description="Helical" evidence="6">
    <location>
        <begin position="419"/>
        <end position="440"/>
    </location>
</feature>
<evidence type="ECO:0000313" key="9">
    <source>
        <dbReference type="Proteomes" id="UP000505377"/>
    </source>
</evidence>
<dbReference type="PANTHER" id="PTHR23519">
    <property type="entry name" value="AUTOPHAGY-RELATED PROTEIN 22"/>
    <property type="match status" value="1"/>
</dbReference>
<feature type="transmembrane region" description="Helical" evidence="6">
    <location>
        <begin position="300"/>
        <end position="319"/>
    </location>
</feature>
<protein>
    <submittedName>
        <fullName evidence="8">MFS transporter</fullName>
    </submittedName>
</protein>
<dbReference type="KEGG" id="pbro:HOP40_25125"/>
<evidence type="ECO:0000256" key="6">
    <source>
        <dbReference type="SAM" id="Phobius"/>
    </source>
</evidence>
<evidence type="ECO:0000259" key="7">
    <source>
        <dbReference type="PROSITE" id="PS50850"/>
    </source>
</evidence>